<proteinExistence type="inferred from homology"/>
<gene>
    <name evidence="3" type="ORF">WI372_02660</name>
</gene>
<dbReference type="Pfam" id="PF13369">
    <property type="entry name" value="Transglut_core2"/>
    <property type="match status" value="1"/>
</dbReference>
<dbReference type="RefSeq" id="WP_405277991.1">
    <property type="nucleotide sequence ID" value="NZ_CP144380.1"/>
</dbReference>
<evidence type="ECO:0000259" key="2">
    <source>
        <dbReference type="Pfam" id="PF13369"/>
    </source>
</evidence>
<evidence type="ECO:0000313" key="3">
    <source>
        <dbReference type="EMBL" id="MEK9499882.1"/>
    </source>
</evidence>
<dbReference type="SUPFAM" id="SSF48452">
    <property type="entry name" value="TPR-like"/>
    <property type="match status" value="1"/>
</dbReference>
<evidence type="ECO:0000256" key="1">
    <source>
        <dbReference type="ARBA" id="ARBA00007100"/>
    </source>
</evidence>
<reference evidence="3 4" key="1">
    <citation type="submission" date="2024-02" db="EMBL/GenBank/DDBJ databases">
        <title>A novel Gemmatimonadota bacterium.</title>
        <authorList>
            <person name="Du Z.-J."/>
            <person name="Ye Y.-Q."/>
        </authorList>
    </citation>
    <scope>NUCLEOTIDE SEQUENCE [LARGE SCALE GENOMIC DNA]</scope>
    <source>
        <strain evidence="3 4">DH-20</strain>
    </source>
</reference>
<organism evidence="3 4">
    <name type="scientific">Gaopeijia maritima</name>
    <dbReference type="NCBI Taxonomy" id="3119007"/>
    <lineage>
        <taxon>Bacteria</taxon>
        <taxon>Pseudomonadati</taxon>
        <taxon>Gemmatimonadota</taxon>
        <taxon>Longimicrobiia</taxon>
        <taxon>Gaopeijiales</taxon>
        <taxon>Gaopeijiaceae</taxon>
        <taxon>Gaopeijia</taxon>
    </lineage>
</organism>
<name>A0ABU9E716_9BACT</name>
<feature type="domain" description="Protein SirB1 N-terminal" evidence="2">
    <location>
        <begin position="45"/>
        <end position="196"/>
    </location>
</feature>
<keyword evidence="4" id="KW-1185">Reference proteome</keyword>
<evidence type="ECO:0000313" key="4">
    <source>
        <dbReference type="Proteomes" id="UP001484239"/>
    </source>
</evidence>
<sequence>MTAPASSPRRDFARAVACSDAEIDLARLALLVAREEYPQLPPEPYLARLDQMAEEVRSRLGDETAPPVVLQELLAVLYQRHRFQGNRDAYYDPRNSFLNDVLDRRKGIPLTLGIVMLEVGWRLGLPLEGVNFPHHFLVRYAGDVLQLLIDPFDGGTVRFQDQAQEFLDRVYGGMVRVRPSYLEAASRRDMLVRLLNNLKSLYTNVGDDVRAVAAVERILLLRPDAHDEHRELGLLYVRLGRPDDAARHLRTFLDREPGSDEAPRVRAILRELGVEP</sequence>
<dbReference type="Gene3D" id="1.25.40.10">
    <property type="entry name" value="Tetratricopeptide repeat domain"/>
    <property type="match status" value="1"/>
</dbReference>
<comment type="similarity">
    <text evidence="1">Belongs to the UPF0162 family.</text>
</comment>
<accession>A0ABU9E716</accession>
<dbReference type="PANTHER" id="PTHR31350">
    <property type="entry name" value="SI:DKEY-261L7.2"/>
    <property type="match status" value="1"/>
</dbReference>
<protein>
    <submittedName>
        <fullName evidence="3">Transglutaminase-like domain-containing protein</fullName>
    </submittedName>
</protein>
<dbReference type="EMBL" id="JBBHLI010000001">
    <property type="protein sequence ID" value="MEK9499882.1"/>
    <property type="molecule type" value="Genomic_DNA"/>
</dbReference>
<dbReference type="InterPro" id="IPR032698">
    <property type="entry name" value="SirB1_N"/>
</dbReference>
<dbReference type="PANTHER" id="PTHR31350:SF21">
    <property type="entry name" value="F-BOX ONLY PROTEIN 21"/>
    <property type="match status" value="1"/>
</dbReference>
<dbReference type="InterPro" id="IPR011990">
    <property type="entry name" value="TPR-like_helical_dom_sf"/>
</dbReference>
<dbReference type="Proteomes" id="UP001484239">
    <property type="component" value="Unassembled WGS sequence"/>
</dbReference>
<dbReference type="Pfam" id="PF13371">
    <property type="entry name" value="TPR_9"/>
    <property type="match status" value="1"/>
</dbReference>
<comment type="caution">
    <text evidence="3">The sequence shown here is derived from an EMBL/GenBank/DDBJ whole genome shotgun (WGS) entry which is preliminary data.</text>
</comment>